<proteinExistence type="predicted"/>
<accession>A0ABV9I3E8</accession>
<dbReference type="RefSeq" id="WP_379981306.1">
    <property type="nucleotide sequence ID" value="NZ_JBHSFV010000012.1"/>
</dbReference>
<gene>
    <name evidence="1" type="ORF">ACFO3O_17780</name>
</gene>
<evidence type="ECO:0000313" key="1">
    <source>
        <dbReference type="EMBL" id="MFC4635765.1"/>
    </source>
</evidence>
<evidence type="ECO:0000313" key="2">
    <source>
        <dbReference type="Proteomes" id="UP001596043"/>
    </source>
</evidence>
<dbReference type="InterPro" id="IPR011042">
    <property type="entry name" value="6-blade_b-propeller_TolB-like"/>
</dbReference>
<dbReference type="EMBL" id="JBHSFV010000012">
    <property type="protein sequence ID" value="MFC4635765.1"/>
    <property type="molecule type" value="Genomic_DNA"/>
</dbReference>
<sequence>MRINNLSYAFILFVFMFTVSCSEDIIQDELTGGLTGTVLSSEDNMPLSNVKITTNPSSSTAFTDDNGFFSLLNIAVDDYSVMAELEGYDTAFEGAAVIPDEIATVAFELDLSNTDNDPPTAPSLLLPLDGADDLESEVMFVWSASESDAEELTYDLELRNAFTNEIENYTIEQDTTFTVNDLDLGATYFWQVTVSDDDNSPVSSTISEFSTLAFPSNPFLFVKKEGDNSVIFSGDGAEDDGNSQVDVNLFQLTDDATNSFRPRKNNLAQRIAFLRTVGGSTHIFTMDLTGENVQQVTSSIPVSGFRQEELDFTWSPNGGRIIYPSFDKLYSINPDGSDITMIYQTTDGSFISEIDIQEFDADLLLLKTNNINGYNVRIFTARISTGLEEIVVLEGLAGAAGGVQISANGDRILYSRDTSNSENNQYRLFSSRLFIYDITTATSVELDTDVITGKNDLDPRFSPSEGNIIFTRVDNNAGAIPSIFLFELGGNNPEDDELFTNANMPDWE</sequence>
<dbReference type="InterPro" id="IPR036116">
    <property type="entry name" value="FN3_sf"/>
</dbReference>
<dbReference type="InterPro" id="IPR013784">
    <property type="entry name" value="Carb-bd-like_fold"/>
</dbReference>
<dbReference type="PANTHER" id="PTHR36842">
    <property type="entry name" value="PROTEIN TOLB HOMOLOG"/>
    <property type="match status" value="1"/>
</dbReference>
<dbReference type="Gene3D" id="2.120.10.30">
    <property type="entry name" value="TolB, C-terminal domain"/>
    <property type="match status" value="2"/>
</dbReference>
<dbReference type="SUPFAM" id="SSF69304">
    <property type="entry name" value="Tricorn protease N-terminal domain"/>
    <property type="match status" value="1"/>
</dbReference>
<organism evidence="1 2">
    <name type="scientific">Dokdonia ponticola</name>
    <dbReference type="NCBI Taxonomy" id="2041041"/>
    <lineage>
        <taxon>Bacteria</taxon>
        <taxon>Pseudomonadati</taxon>
        <taxon>Bacteroidota</taxon>
        <taxon>Flavobacteriia</taxon>
        <taxon>Flavobacteriales</taxon>
        <taxon>Flavobacteriaceae</taxon>
        <taxon>Dokdonia</taxon>
    </lineage>
</organism>
<dbReference type="InterPro" id="IPR013783">
    <property type="entry name" value="Ig-like_fold"/>
</dbReference>
<name>A0ABV9I3E8_9FLAO</name>
<dbReference type="SUPFAM" id="SSF49452">
    <property type="entry name" value="Starch-binding domain-like"/>
    <property type="match status" value="1"/>
</dbReference>
<keyword evidence="2" id="KW-1185">Reference proteome</keyword>
<dbReference type="Proteomes" id="UP001596043">
    <property type="component" value="Unassembled WGS sequence"/>
</dbReference>
<comment type="caution">
    <text evidence="1">The sequence shown here is derived from an EMBL/GenBank/DDBJ whole genome shotgun (WGS) entry which is preliminary data.</text>
</comment>
<dbReference type="PANTHER" id="PTHR36842:SF1">
    <property type="entry name" value="PROTEIN TOLB"/>
    <property type="match status" value="1"/>
</dbReference>
<dbReference type="Gene3D" id="2.60.40.10">
    <property type="entry name" value="Immunoglobulins"/>
    <property type="match status" value="1"/>
</dbReference>
<protein>
    <submittedName>
        <fullName evidence="1">Carboxypeptidase regulatory-like domain-containing protein</fullName>
    </submittedName>
</protein>
<dbReference type="Pfam" id="PF13620">
    <property type="entry name" value="CarboxypepD_reg"/>
    <property type="match status" value="1"/>
</dbReference>
<reference evidence="2" key="1">
    <citation type="journal article" date="2019" name="Int. J. Syst. Evol. Microbiol.">
        <title>The Global Catalogue of Microorganisms (GCM) 10K type strain sequencing project: providing services to taxonomists for standard genome sequencing and annotation.</title>
        <authorList>
            <consortium name="The Broad Institute Genomics Platform"/>
            <consortium name="The Broad Institute Genome Sequencing Center for Infectious Disease"/>
            <person name="Wu L."/>
            <person name="Ma J."/>
        </authorList>
    </citation>
    <scope>NUCLEOTIDE SEQUENCE [LARGE SCALE GENOMIC DNA]</scope>
    <source>
        <strain evidence="2">YJ-61-S</strain>
    </source>
</reference>
<dbReference type="PROSITE" id="PS51257">
    <property type="entry name" value="PROKAR_LIPOPROTEIN"/>
    <property type="match status" value="1"/>
</dbReference>
<dbReference type="Gene3D" id="2.60.40.1120">
    <property type="entry name" value="Carboxypeptidase-like, regulatory domain"/>
    <property type="match status" value="1"/>
</dbReference>
<dbReference type="SUPFAM" id="SSF49265">
    <property type="entry name" value="Fibronectin type III"/>
    <property type="match status" value="1"/>
</dbReference>